<name>A0AAV9R4L5_9TELE</name>
<protein>
    <submittedName>
        <fullName evidence="1">Uncharacterized protein</fullName>
    </submittedName>
</protein>
<keyword evidence="2" id="KW-1185">Reference proteome</keyword>
<accession>A0AAV9R4L5</accession>
<dbReference type="EMBL" id="JAHHUM010002532">
    <property type="protein sequence ID" value="KAK5603245.1"/>
    <property type="molecule type" value="Genomic_DNA"/>
</dbReference>
<comment type="caution">
    <text evidence="1">The sequence shown here is derived from an EMBL/GenBank/DDBJ whole genome shotgun (WGS) entry which is preliminary data.</text>
</comment>
<evidence type="ECO:0000313" key="1">
    <source>
        <dbReference type="EMBL" id="KAK5603245.1"/>
    </source>
</evidence>
<gene>
    <name evidence="1" type="ORF">CRENBAI_011862</name>
</gene>
<evidence type="ECO:0000313" key="2">
    <source>
        <dbReference type="Proteomes" id="UP001311232"/>
    </source>
</evidence>
<reference evidence="1 2" key="1">
    <citation type="submission" date="2021-06" db="EMBL/GenBank/DDBJ databases">
        <authorList>
            <person name="Palmer J.M."/>
        </authorList>
    </citation>
    <scope>NUCLEOTIDE SEQUENCE [LARGE SCALE GENOMIC DNA]</scope>
    <source>
        <strain evidence="1 2">MEX-2019</strain>
        <tissue evidence="1">Muscle</tissue>
    </source>
</reference>
<sequence length="194" mass="21194">MSALTRTLVLSSRVVYSPSLYTDSTRSHLSPAHASPVPARRHGTEIACLYRLWPSNDPIIVPTSADPDSSSRPPAHSLPVCNSITALSLHTSSPSLPQFTTLKPTLYRSPFLCIFTSSILDDFPYPVPVRTPHVPRPSELPYTTDTTSVPYLSLTPPPYLIPHQPCTHSPGDLLLSLPLLLLHTPCSPCLEHSD</sequence>
<proteinExistence type="predicted"/>
<dbReference type="AlphaFoldDB" id="A0AAV9R4L5"/>
<dbReference type="Proteomes" id="UP001311232">
    <property type="component" value="Unassembled WGS sequence"/>
</dbReference>
<organism evidence="1 2">
    <name type="scientific">Crenichthys baileyi</name>
    <name type="common">White River springfish</name>
    <dbReference type="NCBI Taxonomy" id="28760"/>
    <lineage>
        <taxon>Eukaryota</taxon>
        <taxon>Metazoa</taxon>
        <taxon>Chordata</taxon>
        <taxon>Craniata</taxon>
        <taxon>Vertebrata</taxon>
        <taxon>Euteleostomi</taxon>
        <taxon>Actinopterygii</taxon>
        <taxon>Neopterygii</taxon>
        <taxon>Teleostei</taxon>
        <taxon>Neoteleostei</taxon>
        <taxon>Acanthomorphata</taxon>
        <taxon>Ovalentaria</taxon>
        <taxon>Atherinomorphae</taxon>
        <taxon>Cyprinodontiformes</taxon>
        <taxon>Goodeidae</taxon>
        <taxon>Crenichthys</taxon>
    </lineage>
</organism>